<dbReference type="InterPro" id="IPR036962">
    <property type="entry name" value="Glyco_hydro_3_N_sf"/>
</dbReference>
<sequence length="562" mass="57226">MAIDPGLRRLALRTLLAAFPGATVPPWAGDLLLDGLAGHTLFGGNVVDPGQVADLTAQLRSARADVLIAIDEEGGDVTRLGHRTGSAYPGNAALGAAGNLDLTRRVYAAIGADLAATGINLDLAPTVDVNTADDNPIIGTRSFGADPELVARHTAAAVTGLQSSGVAACAKHFPGHGATVTDSHLELPTVDVPLSLLRSRDLPPFAAAVEAGVKSVMSAHIRVPQLTGDGPATFSRTALTGLLRHELGFRGVIVTDALEMRGAAGAAGSIPRAAVAALAAGADLLCIGAVVDRELVEAIAAEIAAATGDGRLSLDRLEDAAERNAALAAWSMPTTAAAAASSPKDQRAGTGAPILTVSDRPGSDASAPTGSDRSGFGVPILTVSDRSGSDTPIVSDPSGFGAAIATTETARPDLALGVEAARQGMRFEGSDDRLRNPLVVRFVAGYSIAEGKVPWGLAPHLASTEEIELVAADTTVESITERAGDRPIVLVGRRLHNSPAARTLIEKLAAERPVGVVEMGWPSVWRPAGVDAFVITHGASLANSRAAAEALGLTGRTSPRSA</sequence>
<dbReference type="PANTHER" id="PTHR30480:SF16">
    <property type="entry name" value="GLYCOSIDE HYDROLASE FAMILY 3 DOMAIN PROTEIN"/>
    <property type="match status" value="1"/>
</dbReference>
<dbReference type="InterPro" id="IPR017853">
    <property type="entry name" value="GH"/>
</dbReference>
<evidence type="ECO:0000256" key="3">
    <source>
        <dbReference type="ARBA" id="ARBA00023295"/>
    </source>
</evidence>
<dbReference type="OrthoDB" id="9805821at2"/>
<keyword evidence="2" id="KW-0378">Hydrolase</keyword>
<evidence type="ECO:0000256" key="1">
    <source>
        <dbReference type="ARBA" id="ARBA00005336"/>
    </source>
</evidence>
<keyword evidence="7" id="KW-1185">Reference proteome</keyword>
<dbReference type="Proteomes" id="UP000245697">
    <property type="component" value="Unassembled WGS sequence"/>
</dbReference>
<dbReference type="PRINTS" id="PR00133">
    <property type="entry name" value="GLHYDRLASE3"/>
</dbReference>
<reference evidence="6 7" key="1">
    <citation type="submission" date="2018-05" db="EMBL/GenBank/DDBJ databases">
        <title>Genomic Encyclopedia of Archaeal and Bacterial Type Strains, Phase II (KMG-II): from individual species to whole genera.</title>
        <authorList>
            <person name="Goeker M."/>
        </authorList>
    </citation>
    <scope>NUCLEOTIDE SEQUENCE [LARGE SCALE GENOMIC DNA]</scope>
    <source>
        <strain evidence="6 7">DSM 45184</strain>
    </source>
</reference>
<evidence type="ECO:0000256" key="2">
    <source>
        <dbReference type="ARBA" id="ARBA00022801"/>
    </source>
</evidence>
<dbReference type="Gene3D" id="3.20.20.300">
    <property type="entry name" value="Glycoside hydrolase, family 3, N-terminal domain"/>
    <property type="match status" value="1"/>
</dbReference>
<dbReference type="PANTHER" id="PTHR30480">
    <property type="entry name" value="BETA-HEXOSAMINIDASE-RELATED"/>
    <property type="match status" value="1"/>
</dbReference>
<organism evidence="6 7">
    <name type="scientific">Actinoplanes xinjiangensis</name>
    <dbReference type="NCBI Taxonomy" id="512350"/>
    <lineage>
        <taxon>Bacteria</taxon>
        <taxon>Bacillati</taxon>
        <taxon>Actinomycetota</taxon>
        <taxon>Actinomycetes</taxon>
        <taxon>Micromonosporales</taxon>
        <taxon>Micromonosporaceae</taxon>
        <taxon>Actinoplanes</taxon>
    </lineage>
</organism>
<evidence type="ECO:0000256" key="4">
    <source>
        <dbReference type="SAM" id="MobiDB-lite"/>
    </source>
</evidence>
<evidence type="ECO:0000313" key="7">
    <source>
        <dbReference type="Proteomes" id="UP000245697"/>
    </source>
</evidence>
<feature type="region of interest" description="Disordered" evidence="4">
    <location>
        <begin position="337"/>
        <end position="377"/>
    </location>
</feature>
<dbReference type="AlphaFoldDB" id="A0A316FQ69"/>
<dbReference type="EMBL" id="QGGR01000003">
    <property type="protein sequence ID" value="PWK50463.1"/>
    <property type="molecule type" value="Genomic_DNA"/>
</dbReference>
<dbReference type="RefSeq" id="WP_109591031.1">
    <property type="nucleotide sequence ID" value="NZ_BONA01000006.1"/>
</dbReference>
<keyword evidence="3" id="KW-0326">Glycosidase</keyword>
<comment type="caution">
    <text evidence="6">The sequence shown here is derived from an EMBL/GenBank/DDBJ whole genome shotgun (WGS) entry which is preliminary data.</text>
</comment>
<dbReference type="InterPro" id="IPR050226">
    <property type="entry name" value="NagZ_Beta-hexosaminidase"/>
</dbReference>
<dbReference type="SUPFAM" id="SSF51445">
    <property type="entry name" value="(Trans)glycosidases"/>
    <property type="match status" value="1"/>
</dbReference>
<dbReference type="InterPro" id="IPR001764">
    <property type="entry name" value="Glyco_hydro_3_N"/>
</dbReference>
<dbReference type="GO" id="GO:0005975">
    <property type="term" value="P:carbohydrate metabolic process"/>
    <property type="evidence" value="ECO:0007669"/>
    <property type="project" value="InterPro"/>
</dbReference>
<protein>
    <submittedName>
        <fullName evidence="6">Beta-N-acetylhexosaminidase</fullName>
    </submittedName>
</protein>
<evidence type="ECO:0000259" key="5">
    <source>
        <dbReference type="Pfam" id="PF00933"/>
    </source>
</evidence>
<name>A0A316FQ69_9ACTN</name>
<dbReference type="Pfam" id="PF00933">
    <property type="entry name" value="Glyco_hydro_3"/>
    <property type="match status" value="1"/>
</dbReference>
<comment type="similarity">
    <text evidence="1">Belongs to the glycosyl hydrolase 3 family.</text>
</comment>
<proteinExistence type="inferred from homology"/>
<evidence type="ECO:0000313" key="6">
    <source>
        <dbReference type="EMBL" id="PWK50463.1"/>
    </source>
</evidence>
<gene>
    <name evidence="6" type="ORF">BC793_103348</name>
</gene>
<feature type="domain" description="Glycoside hydrolase family 3 N-terminal" evidence="5">
    <location>
        <begin position="35"/>
        <end position="323"/>
    </location>
</feature>
<dbReference type="GO" id="GO:0009254">
    <property type="term" value="P:peptidoglycan turnover"/>
    <property type="evidence" value="ECO:0007669"/>
    <property type="project" value="TreeGrafter"/>
</dbReference>
<dbReference type="GO" id="GO:0004553">
    <property type="term" value="F:hydrolase activity, hydrolyzing O-glycosyl compounds"/>
    <property type="evidence" value="ECO:0007669"/>
    <property type="project" value="InterPro"/>
</dbReference>
<accession>A0A316FQ69</accession>